<dbReference type="OrthoDB" id="5497329at2"/>
<dbReference type="NCBIfam" id="NF006602">
    <property type="entry name" value="PRK09146.1"/>
    <property type="match status" value="1"/>
</dbReference>
<keyword evidence="5" id="KW-0548">Nucleotidyltransferase</keyword>
<dbReference type="STRING" id="1216006.VA7868_01422"/>
<keyword evidence="5" id="KW-0808">Transferase</keyword>
<dbReference type="AlphaFoldDB" id="A0A1M5Y141"/>
<dbReference type="Proteomes" id="UP000184608">
    <property type="component" value="Unassembled WGS sequence"/>
</dbReference>
<proteinExistence type="predicted"/>
<dbReference type="SUPFAM" id="SSF53098">
    <property type="entry name" value="Ribonuclease H-like"/>
    <property type="match status" value="1"/>
</dbReference>
<dbReference type="InterPro" id="IPR036397">
    <property type="entry name" value="RNaseH_sf"/>
</dbReference>
<evidence type="ECO:0000256" key="1">
    <source>
        <dbReference type="ARBA" id="ARBA00022722"/>
    </source>
</evidence>
<dbReference type="InterPro" id="IPR012337">
    <property type="entry name" value="RNaseH-like_sf"/>
</dbReference>
<keyword evidence="2" id="KW-0378">Hydrolase</keyword>
<feature type="domain" description="Exonuclease" evidence="4">
    <location>
        <begin position="48"/>
        <end position="229"/>
    </location>
</feature>
<keyword evidence="6" id="KW-1185">Reference proteome</keyword>
<keyword evidence="3" id="KW-0269">Exonuclease</keyword>
<accession>A0A1M5Y141</accession>
<evidence type="ECO:0000313" key="5">
    <source>
        <dbReference type="EMBL" id="SHI05659.1"/>
    </source>
</evidence>
<organism evidence="5 6">
    <name type="scientific">Vibrio aerogenes CECT 7868</name>
    <dbReference type="NCBI Taxonomy" id="1216006"/>
    <lineage>
        <taxon>Bacteria</taxon>
        <taxon>Pseudomonadati</taxon>
        <taxon>Pseudomonadota</taxon>
        <taxon>Gammaproteobacteria</taxon>
        <taxon>Vibrionales</taxon>
        <taxon>Vibrionaceae</taxon>
        <taxon>Vibrio</taxon>
    </lineage>
</organism>
<dbReference type="GO" id="GO:0003676">
    <property type="term" value="F:nucleic acid binding"/>
    <property type="evidence" value="ECO:0007669"/>
    <property type="project" value="InterPro"/>
</dbReference>
<dbReference type="Gene3D" id="3.30.420.10">
    <property type="entry name" value="Ribonuclease H-like superfamily/Ribonuclease H"/>
    <property type="match status" value="1"/>
</dbReference>
<reference evidence="5 6" key="1">
    <citation type="submission" date="2016-11" db="EMBL/GenBank/DDBJ databases">
        <authorList>
            <person name="Jaros S."/>
            <person name="Januszkiewicz K."/>
            <person name="Wedrychowicz H."/>
        </authorList>
    </citation>
    <scope>NUCLEOTIDE SEQUENCE [LARGE SCALE GENOMIC DNA]</scope>
    <source>
        <strain evidence="5 6">CECT 7868</strain>
    </source>
</reference>
<gene>
    <name evidence="5" type="primary">polC_2</name>
    <name evidence="5" type="ORF">VA7868_01422</name>
</gene>
<dbReference type="EMBL" id="FQXZ01000014">
    <property type="protein sequence ID" value="SHI05659.1"/>
    <property type="molecule type" value="Genomic_DNA"/>
</dbReference>
<evidence type="ECO:0000259" key="4">
    <source>
        <dbReference type="SMART" id="SM00479"/>
    </source>
</evidence>
<dbReference type="Pfam" id="PF00929">
    <property type="entry name" value="RNase_T"/>
    <property type="match status" value="1"/>
</dbReference>
<evidence type="ECO:0000313" key="6">
    <source>
        <dbReference type="Proteomes" id="UP000184608"/>
    </source>
</evidence>
<protein>
    <submittedName>
        <fullName evidence="5">DNA polymerase III PolC-type</fullName>
        <ecNumber evidence="5">2.7.7.7</ecNumber>
    </submittedName>
</protein>
<dbReference type="PANTHER" id="PTHR30231:SF4">
    <property type="entry name" value="PROTEIN NEN2"/>
    <property type="match status" value="1"/>
</dbReference>
<evidence type="ECO:0000256" key="2">
    <source>
        <dbReference type="ARBA" id="ARBA00022801"/>
    </source>
</evidence>
<dbReference type="InterPro" id="IPR013520">
    <property type="entry name" value="Ribonucl_H"/>
</dbReference>
<name>A0A1M5Y141_9VIBR</name>
<dbReference type="RefSeq" id="WP_073603165.1">
    <property type="nucleotide sequence ID" value="NZ_FQXZ01000014.1"/>
</dbReference>
<dbReference type="SMART" id="SM00479">
    <property type="entry name" value="EXOIII"/>
    <property type="match status" value="1"/>
</dbReference>
<sequence length="239" mass="27627">MLSKIMSPPAIDWQSKFRRRLELVQNEALKRYYAAGIPEPDTPVEDVTFLAMDFETTGLDPQDNDIITIGTVPFNLNRIWIGQAKQWIVNPRKQLEEESVVIHGITHSDILHAPDLSLVYQEVLAQMAGKIMVVHYQKIEREFFDRALQLRIAEGIEFPLIDTMRVETQIQQKRNGGILKRLRGYKPESVRLGLSRSRYGLPLYTPHHALTDAVATAELFQAQIAHHYDRTIPIRQFWE</sequence>
<dbReference type="GO" id="GO:0008408">
    <property type="term" value="F:3'-5' exonuclease activity"/>
    <property type="evidence" value="ECO:0007669"/>
    <property type="project" value="TreeGrafter"/>
</dbReference>
<keyword evidence="1" id="KW-0540">Nuclease</keyword>
<dbReference type="GO" id="GO:0003887">
    <property type="term" value="F:DNA-directed DNA polymerase activity"/>
    <property type="evidence" value="ECO:0007669"/>
    <property type="project" value="UniProtKB-EC"/>
</dbReference>
<dbReference type="CDD" id="cd06127">
    <property type="entry name" value="DEDDh"/>
    <property type="match status" value="1"/>
</dbReference>
<dbReference type="GO" id="GO:0005829">
    <property type="term" value="C:cytosol"/>
    <property type="evidence" value="ECO:0007669"/>
    <property type="project" value="TreeGrafter"/>
</dbReference>
<dbReference type="EC" id="2.7.7.7" evidence="5"/>
<evidence type="ECO:0000256" key="3">
    <source>
        <dbReference type="ARBA" id="ARBA00022839"/>
    </source>
</evidence>
<dbReference type="PANTHER" id="PTHR30231">
    <property type="entry name" value="DNA POLYMERASE III SUBUNIT EPSILON"/>
    <property type="match status" value="1"/>
</dbReference>